<organism evidence="2">
    <name type="scientific">viral metagenome</name>
    <dbReference type="NCBI Taxonomy" id="1070528"/>
    <lineage>
        <taxon>unclassified sequences</taxon>
        <taxon>metagenomes</taxon>
        <taxon>organismal metagenomes</taxon>
    </lineage>
</organism>
<proteinExistence type="predicted"/>
<dbReference type="Gene3D" id="3.90.550.10">
    <property type="entry name" value="Spore Coat Polysaccharide Biosynthesis Protein SpsA, Chain A"/>
    <property type="match status" value="1"/>
</dbReference>
<dbReference type="PANTHER" id="PTHR22916:SF3">
    <property type="entry name" value="UDP-GLCNAC:BETAGAL BETA-1,3-N-ACETYLGLUCOSAMINYLTRANSFERASE-LIKE PROTEIN 1"/>
    <property type="match status" value="1"/>
</dbReference>
<dbReference type="GO" id="GO:0016758">
    <property type="term" value="F:hexosyltransferase activity"/>
    <property type="evidence" value="ECO:0007669"/>
    <property type="project" value="UniProtKB-ARBA"/>
</dbReference>
<dbReference type="Pfam" id="PF00535">
    <property type="entry name" value="Glycos_transf_2"/>
    <property type="match status" value="1"/>
</dbReference>
<evidence type="ECO:0000259" key="1">
    <source>
        <dbReference type="Pfam" id="PF00535"/>
    </source>
</evidence>
<reference evidence="2" key="1">
    <citation type="journal article" date="2020" name="Nature">
        <title>Giant virus diversity and host interactions through global metagenomics.</title>
        <authorList>
            <person name="Schulz F."/>
            <person name="Roux S."/>
            <person name="Paez-Espino D."/>
            <person name="Jungbluth S."/>
            <person name="Walsh D.A."/>
            <person name="Denef V.J."/>
            <person name="McMahon K.D."/>
            <person name="Konstantinidis K.T."/>
            <person name="Eloe-Fadrosh E.A."/>
            <person name="Kyrpides N.C."/>
            <person name="Woyke T."/>
        </authorList>
    </citation>
    <scope>NUCLEOTIDE SEQUENCE</scope>
    <source>
        <strain evidence="2">GVMAG-M-3300023174-111</strain>
    </source>
</reference>
<dbReference type="InterPro" id="IPR007577">
    <property type="entry name" value="GlycoTrfase_DXD_sugar-bd_CS"/>
</dbReference>
<dbReference type="InterPro" id="IPR001173">
    <property type="entry name" value="Glyco_trans_2-like"/>
</dbReference>
<dbReference type="InterPro" id="IPR029044">
    <property type="entry name" value="Nucleotide-diphossugar_trans"/>
</dbReference>
<dbReference type="Gene3D" id="3.90.550.20">
    <property type="match status" value="1"/>
</dbReference>
<accession>A0A6C0D425</accession>
<dbReference type="PANTHER" id="PTHR22916">
    <property type="entry name" value="GLYCOSYLTRANSFERASE"/>
    <property type="match status" value="1"/>
</dbReference>
<dbReference type="SUPFAM" id="SSF53448">
    <property type="entry name" value="Nucleotide-diphospho-sugar transferases"/>
    <property type="match status" value="2"/>
</dbReference>
<sequence>MIPKILHQIWIGPMPAPLHMMDTWKKKHPDFEYIFWNEEEIKKRGIKFQCQQQIDDMPEYNGKADIMRWELLNKYGGYFVDADSICIEPFDLYFINKLGFATFENESVRDKLVATGTMGFIPNHHLLVDIIEWIQGNEAAEMFKQIRAWGSVGPGLLTRFLATGKYPDFTVYPSYCFLPIHFTGQTYKGHKKVYGYQAWGTANDSYDKMNEITLPKQLCEPQFWVSILVPSYNTKKQYLKECMDSIRSQNGHFGIELVWINDGSSSEYTSYLEEELNRFACQSRFCKVTYHKMDENSGVAKALAKGVELCSHELIFRMDSDDVMLPDRVIKQINFMKHHQDCVVCGTNMQMFSMSDKGRRIPGEETHHTDKITWQEFYSQKQRPSWIMNHPTLCFRKSAVLAIGNYRHHGKGHEFNMEDYELELRLMHKFGAVYNLQEILLYYRIHPEQVTFVKHDPYVDAETREHIIKDVTKRYVPPNASRECHFDDFDTW</sequence>
<evidence type="ECO:0000313" key="2">
    <source>
        <dbReference type="EMBL" id="QHT11010.1"/>
    </source>
</evidence>
<dbReference type="AlphaFoldDB" id="A0A6C0D425"/>
<protein>
    <recommendedName>
        <fullName evidence="1">Glycosyltransferase 2-like domain-containing protein</fullName>
    </recommendedName>
</protein>
<dbReference type="Pfam" id="PF04488">
    <property type="entry name" value="Gly_transf_sug"/>
    <property type="match status" value="1"/>
</dbReference>
<dbReference type="EMBL" id="MN739530">
    <property type="protein sequence ID" value="QHT11010.1"/>
    <property type="molecule type" value="Genomic_DNA"/>
</dbReference>
<feature type="domain" description="Glycosyltransferase 2-like" evidence="1">
    <location>
        <begin position="226"/>
        <end position="395"/>
    </location>
</feature>
<name>A0A6C0D425_9ZZZZ</name>